<dbReference type="AlphaFoldDB" id="A0AAV5F5Q0"/>
<evidence type="ECO:0000313" key="2">
    <source>
        <dbReference type="EMBL" id="GJN30261.1"/>
    </source>
</evidence>
<sequence>MGSATAVVEISSDDEDDWRAPDAGKSNSADGGWRTPGADKHPPDGDGWRTPGDVKDKSSDNGLDWAVKLLDGDCDAIGEDLDVSVEMQELWASLIEQTDIVVDAKKSFVDEPEKKRLRDVDDDDDDCVILDGDPEKAVAIAKEDEGPRRDATEDELQIVAEKGEECCSHGAPLSRLGENSNRKVLAQAKASQGGKINPNYVAGQAPLGLKFPISLGHGAFSVSFHYGSESVFESAL</sequence>
<reference evidence="2" key="2">
    <citation type="submission" date="2021-12" db="EMBL/GenBank/DDBJ databases">
        <title>Resequencing data analysis of finger millet.</title>
        <authorList>
            <person name="Hatakeyama M."/>
            <person name="Aluri S."/>
            <person name="Balachadran M.T."/>
            <person name="Sivarajan S.R."/>
            <person name="Poveda L."/>
            <person name="Shimizu-Inatsugi R."/>
            <person name="Schlapbach R."/>
            <person name="Sreeman S.M."/>
            <person name="Shimizu K.K."/>
        </authorList>
    </citation>
    <scope>NUCLEOTIDE SEQUENCE</scope>
</reference>
<comment type="caution">
    <text evidence="2">The sequence shown here is derived from an EMBL/GenBank/DDBJ whole genome shotgun (WGS) entry which is preliminary data.</text>
</comment>
<dbReference type="Proteomes" id="UP001054889">
    <property type="component" value="Unassembled WGS sequence"/>
</dbReference>
<name>A0AAV5F5Q0_ELECO</name>
<accession>A0AAV5F5Q0</accession>
<dbReference type="EMBL" id="BQKI01000082">
    <property type="protein sequence ID" value="GJN30261.1"/>
    <property type="molecule type" value="Genomic_DNA"/>
</dbReference>
<dbReference type="InterPro" id="IPR053234">
    <property type="entry name" value="RPM1_Interactor"/>
</dbReference>
<dbReference type="PANTHER" id="PTHR33443">
    <property type="entry name" value="ZGC:112980"/>
    <property type="match status" value="1"/>
</dbReference>
<organism evidence="2 3">
    <name type="scientific">Eleusine coracana subsp. coracana</name>
    <dbReference type="NCBI Taxonomy" id="191504"/>
    <lineage>
        <taxon>Eukaryota</taxon>
        <taxon>Viridiplantae</taxon>
        <taxon>Streptophyta</taxon>
        <taxon>Embryophyta</taxon>
        <taxon>Tracheophyta</taxon>
        <taxon>Spermatophyta</taxon>
        <taxon>Magnoliopsida</taxon>
        <taxon>Liliopsida</taxon>
        <taxon>Poales</taxon>
        <taxon>Poaceae</taxon>
        <taxon>PACMAD clade</taxon>
        <taxon>Chloridoideae</taxon>
        <taxon>Cynodonteae</taxon>
        <taxon>Eleusininae</taxon>
        <taxon>Eleusine</taxon>
    </lineage>
</organism>
<reference evidence="2" key="1">
    <citation type="journal article" date="2018" name="DNA Res.">
        <title>Multiple hybrid de novo genome assembly of finger millet, an orphan allotetraploid crop.</title>
        <authorList>
            <person name="Hatakeyama M."/>
            <person name="Aluri S."/>
            <person name="Balachadran M.T."/>
            <person name="Sivarajan S.R."/>
            <person name="Patrignani A."/>
            <person name="Gruter S."/>
            <person name="Poveda L."/>
            <person name="Shimizu-Inatsugi R."/>
            <person name="Baeten J."/>
            <person name="Francoijs K.J."/>
            <person name="Nataraja K.N."/>
            <person name="Reddy Y.A.N."/>
            <person name="Phadnis S."/>
            <person name="Ravikumar R.L."/>
            <person name="Schlapbach R."/>
            <person name="Sreeman S.M."/>
            <person name="Shimizu K.K."/>
        </authorList>
    </citation>
    <scope>NUCLEOTIDE SEQUENCE</scope>
</reference>
<evidence type="ECO:0000313" key="3">
    <source>
        <dbReference type="Proteomes" id="UP001054889"/>
    </source>
</evidence>
<feature type="compositionally biased region" description="Basic and acidic residues" evidence="1">
    <location>
        <begin position="37"/>
        <end position="59"/>
    </location>
</feature>
<feature type="region of interest" description="Disordered" evidence="1">
    <location>
        <begin position="1"/>
        <end position="61"/>
    </location>
</feature>
<keyword evidence="3" id="KW-1185">Reference proteome</keyword>
<proteinExistence type="predicted"/>
<gene>
    <name evidence="2" type="primary">gb18552</name>
    <name evidence="2" type="ORF">PR202_gb18552</name>
</gene>
<dbReference type="PANTHER" id="PTHR33443:SF37">
    <property type="entry name" value="OS03G0140900 PROTEIN"/>
    <property type="match status" value="1"/>
</dbReference>
<evidence type="ECO:0000256" key="1">
    <source>
        <dbReference type="SAM" id="MobiDB-lite"/>
    </source>
</evidence>
<protein>
    <submittedName>
        <fullName evidence="2">Uncharacterized protein</fullName>
    </submittedName>
</protein>